<keyword evidence="3" id="KW-1185">Reference proteome</keyword>
<accession>A0AAW4LHA9</accession>
<feature type="transmembrane region" description="Helical" evidence="1">
    <location>
        <begin position="93"/>
        <end position="116"/>
    </location>
</feature>
<sequence length="493" mass="55858">MNTLHKHEIVAENRWLLPFWGVVYLLLVGAIQWHIPSPMDGDTSYHAAVGQLIRDHGILQAFPWTPFSWLADNYADKELLFHLLFVPLIDFGWIRAAQIIDTVCGAAILLTICLVLRREGVKYPWLWALIPLAASHTFVYRFSIVRPHLLSIILAILVLWAATGGKTKLLAAVSAIYPWAYVAWLMPVVLVVIAETARYLSGRGIRIKPMLVALGGMATGLALHPNSVNLVRLAWIQIVDVLFRTAWGAKEGFDLGLEFLPETIEGWTKGLLVCVIMLIAALVLAWRERREGELPLAFALAALGFALMTAKSCRFLEYFVPFSVAALALASRSVRWRFFPHILLLVSLIYTFSLNYRFLRSFGDSPDCLPQSVVKFLQEKIPPGSQVFTADWASTGGLMLALPNRRFIVGLDPTFFYMKDPDLYRLWYGVSHDAPPDTIDQIRKKFSARFVVCFYPIKVISQEWTPFFERLASDPRVKTYIVEDFWILFDLGP</sequence>
<evidence type="ECO:0008006" key="4">
    <source>
        <dbReference type="Google" id="ProtNLM"/>
    </source>
</evidence>
<evidence type="ECO:0000313" key="3">
    <source>
        <dbReference type="Proteomes" id="UP000811899"/>
    </source>
</evidence>
<evidence type="ECO:0000313" key="2">
    <source>
        <dbReference type="EMBL" id="MBT0666536.1"/>
    </source>
</evidence>
<feature type="transmembrane region" description="Helical" evidence="1">
    <location>
        <begin position="338"/>
        <end position="359"/>
    </location>
</feature>
<dbReference type="EMBL" id="JAHCVJ010000013">
    <property type="protein sequence ID" value="MBT0666536.1"/>
    <property type="molecule type" value="Genomic_DNA"/>
</dbReference>
<gene>
    <name evidence="2" type="ORF">KI809_19680</name>
</gene>
<dbReference type="RefSeq" id="WP_214173307.1">
    <property type="nucleotide sequence ID" value="NZ_JAHCVJ010000013.1"/>
</dbReference>
<reference evidence="2 3" key="1">
    <citation type="submission" date="2021-05" db="EMBL/GenBank/DDBJ databases">
        <title>The draft genome of Geobacter pelophilus DSM 12255.</title>
        <authorList>
            <person name="Xu Z."/>
            <person name="Masuda Y."/>
            <person name="Itoh H."/>
            <person name="Senoo K."/>
        </authorList>
    </citation>
    <scope>NUCLEOTIDE SEQUENCE [LARGE SCALE GENOMIC DNA]</scope>
    <source>
        <strain evidence="2 3">DSM 12255</strain>
    </source>
</reference>
<feature type="transmembrane region" description="Helical" evidence="1">
    <location>
        <begin position="15"/>
        <end position="35"/>
    </location>
</feature>
<feature type="transmembrane region" description="Helical" evidence="1">
    <location>
        <begin position="205"/>
        <end position="223"/>
    </location>
</feature>
<feature type="transmembrane region" description="Helical" evidence="1">
    <location>
        <begin position="145"/>
        <end position="162"/>
    </location>
</feature>
<feature type="transmembrane region" description="Helical" evidence="1">
    <location>
        <begin position="169"/>
        <end position="193"/>
    </location>
</feature>
<evidence type="ECO:0000256" key="1">
    <source>
        <dbReference type="SAM" id="Phobius"/>
    </source>
</evidence>
<keyword evidence="1" id="KW-1133">Transmembrane helix</keyword>
<organism evidence="2 3">
    <name type="scientific">Geoanaerobacter pelophilus</name>
    <dbReference type="NCBI Taxonomy" id="60036"/>
    <lineage>
        <taxon>Bacteria</taxon>
        <taxon>Pseudomonadati</taxon>
        <taxon>Thermodesulfobacteriota</taxon>
        <taxon>Desulfuromonadia</taxon>
        <taxon>Geobacterales</taxon>
        <taxon>Geobacteraceae</taxon>
        <taxon>Geoanaerobacter</taxon>
    </lineage>
</organism>
<protein>
    <recommendedName>
        <fullName evidence="4">Glycosyltransferase RgtA/B/C/D-like domain-containing protein</fullName>
    </recommendedName>
</protein>
<keyword evidence="1" id="KW-0472">Membrane</keyword>
<dbReference type="Proteomes" id="UP000811899">
    <property type="component" value="Unassembled WGS sequence"/>
</dbReference>
<dbReference type="AlphaFoldDB" id="A0AAW4LHA9"/>
<feature type="transmembrane region" description="Helical" evidence="1">
    <location>
        <begin position="293"/>
        <end position="309"/>
    </location>
</feature>
<comment type="caution">
    <text evidence="2">The sequence shown here is derived from an EMBL/GenBank/DDBJ whole genome shotgun (WGS) entry which is preliminary data.</text>
</comment>
<feature type="transmembrane region" description="Helical" evidence="1">
    <location>
        <begin position="267"/>
        <end position="286"/>
    </location>
</feature>
<keyword evidence="1" id="KW-0812">Transmembrane</keyword>
<name>A0AAW4LHA9_9BACT</name>
<proteinExistence type="predicted"/>